<name>A0A1E5VQH8_9POAL</name>
<sequence length="191" mass="21124">MAEFAPYTTTATCIDALVSKGFLPSKEWDCGTTKVERRKWVNPAVAALKQLKNAGLTAVGLLWTFFERRVQPLKARTCPMFEYAGPADPTRESGMELTPVEVKARVRLVLKKSPNIKADLNVHEAAPCPSAQPSSRPSGFHQNYSGKSLRPPAPDRRQSFPRLVNESRHSHLLQRLGSPCAQQCQAPKKSS</sequence>
<dbReference type="PANTHER" id="PTHR33026">
    <property type="entry name" value="OS06G0360600 PROTEIN"/>
    <property type="match status" value="1"/>
</dbReference>
<organism evidence="2 3">
    <name type="scientific">Dichanthelium oligosanthes</name>
    <dbReference type="NCBI Taxonomy" id="888268"/>
    <lineage>
        <taxon>Eukaryota</taxon>
        <taxon>Viridiplantae</taxon>
        <taxon>Streptophyta</taxon>
        <taxon>Embryophyta</taxon>
        <taxon>Tracheophyta</taxon>
        <taxon>Spermatophyta</taxon>
        <taxon>Magnoliopsida</taxon>
        <taxon>Liliopsida</taxon>
        <taxon>Poales</taxon>
        <taxon>Poaceae</taxon>
        <taxon>PACMAD clade</taxon>
        <taxon>Panicoideae</taxon>
        <taxon>Panicodae</taxon>
        <taxon>Paniceae</taxon>
        <taxon>Dichantheliinae</taxon>
        <taxon>Dichanthelium</taxon>
    </lineage>
</organism>
<proteinExistence type="predicted"/>
<dbReference type="Proteomes" id="UP000095767">
    <property type="component" value="Unassembled WGS sequence"/>
</dbReference>
<dbReference type="AlphaFoldDB" id="A0A1E5VQH8"/>
<reference evidence="2 3" key="1">
    <citation type="submission" date="2016-09" db="EMBL/GenBank/DDBJ databases">
        <title>The draft genome of Dichanthelium oligosanthes: A C3 panicoid grass species.</title>
        <authorList>
            <person name="Studer A.J."/>
            <person name="Schnable J.C."/>
            <person name="Brutnell T.P."/>
        </authorList>
    </citation>
    <scope>NUCLEOTIDE SEQUENCE [LARGE SCALE GENOMIC DNA]</scope>
    <source>
        <strain evidence="3">cv. Kellogg 1175</strain>
        <tissue evidence="2">Leaf</tissue>
    </source>
</reference>
<feature type="compositionally biased region" description="Polar residues" evidence="1">
    <location>
        <begin position="180"/>
        <end position="191"/>
    </location>
</feature>
<keyword evidence="3" id="KW-1185">Reference proteome</keyword>
<feature type="region of interest" description="Disordered" evidence="1">
    <location>
        <begin position="125"/>
        <end position="191"/>
    </location>
</feature>
<gene>
    <name evidence="2" type="ORF">BAE44_0011639</name>
</gene>
<evidence type="ECO:0000313" key="3">
    <source>
        <dbReference type="Proteomes" id="UP000095767"/>
    </source>
</evidence>
<comment type="caution">
    <text evidence="2">The sequence shown here is derived from an EMBL/GenBank/DDBJ whole genome shotgun (WGS) entry which is preliminary data.</text>
</comment>
<evidence type="ECO:0000313" key="2">
    <source>
        <dbReference type="EMBL" id="OEL27342.1"/>
    </source>
</evidence>
<feature type="compositionally biased region" description="Polar residues" evidence="1">
    <location>
        <begin position="131"/>
        <end position="146"/>
    </location>
</feature>
<dbReference type="EMBL" id="LWDX02032726">
    <property type="protein sequence ID" value="OEL27342.1"/>
    <property type="molecule type" value="Genomic_DNA"/>
</dbReference>
<protein>
    <submittedName>
        <fullName evidence="2">Uncharacterized protein</fullName>
    </submittedName>
</protein>
<dbReference type="PANTHER" id="PTHR33026:SF7">
    <property type="entry name" value="OS03G0100275 PROTEIN"/>
    <property type="match status" value="1"/>
</dbReference>
<evidence type="ECO:0000256" key="1">
    <source>
        <dbReference type="SAM" id="MobiDB-lite"/>
    </source>
</evidence>
<accession>A0A1E5VQH8</accession>